<evidence type="ECO:0000259" key="2">
    <source>
        <dbReference type="Pfam" id="PF14620"/>
    </source>
</evidence>
<reference evidence="4 5" key="1">
    <citation type="journal article" date="2015" name="Int. J. Syst. Evol. Microbiol.">
        <title>Novibacillus thermophilus gen. nov., sp. nov., a Gram-staining-negative and moderately thermophilic member of the family Thermoactinomycetaceae.</title>
        <authorList>
            <person name="Yang G."/>
            <person name="Chen J."/>
            <person name="Zhou S."/>
        </authorList>
    </citation>
    <scope>NUCLEOTIDE SEQUENCE [LARGE SCALE GENOMIC DNA]</scope>
    <source>
        <strain evidence="4 5">SG-1</strain>
    </source>
</reference>
<dbReference type="EMBL" id="CP019699">
    <property type="protein sequence ID" value="AQS56650.1"/>
    <property type="molecule type" value="Genomic_DNA"/>
</dbReference>
<dbReference type="Proteomes" id="UP000188603">
    <property type="component" value="Chromosome"/>
</dbReference>
<evidence type="ECO:0000313" key="4">
    <source>
        <dbReference type="EMBL" id="AQS56650.1"/>
    </source>
</evidence>
<dbReference type="InterPro" id="IPR014239">
    <property type="entry name" value="YpeB_PepSY1-2"/>
</dbReference>
<dbReference type="Pfam" id="PF14620">
    <property type="entry name" value="YPEB_PepSY1-2"/>
    <property type="match status" value="1"/>
</dbReference>
<name>A0A1U9K9E3_9BACL</name>
<accession>A0A1U9K9E3</accession>
<keyword evidence="5" id="KW-1185">Reference proteome</keyword>
<gene>
    <name evidence="4" type="ORF">B0W44_13695</name>
</gene>
<dbReference type="RefSeq" id="WP_077720511.1">
    <property type="nucleotide sequence ID" value="NZ_CP019699.1"/>
</dbReference>
<dbReference type="Pfam" id="PF20769">
    <property type="entry name" value="YPEB_N"/>
    <property type="match status" value="1"/>
</dbReference>
<dbReference type="STRING" id="1471761.B0W44_13695"/>
<dbReference type="KEGG" id="ntr:B0W44_13695"/>
<evidence type="ECO:0000259" key="1">
    <source>
        <dbReference type="Pfam" id="PF03413"/>
    </source>
</evidence>
<organism evidence="4 5">
    <name type="scientific">Novibacillus thermophilus</name>
    <dbReference type="NCBI Taxonomy" id="1471761"/>
    <lineage>
        <taxon>Bacteria</taxon>
        <taxon>Bacillati</taxon>
        <taxon>Bacillota</taxon>
        <taxon>Bacilli</taxon>
        <taxon>Bacillales</taxon>
        <taxon>Thermoactinomycetaceae</taxon>
        <taxon>Novibacillus</taxon>
    </lineage>
</organism>
<dbReference type="NCBIfam" id="TIGR02889">
    <property type="entry name" value="spore_YpeB"/>
    <property type="match status" value="1"/>
</dbReference>
<feature type="domain" description="Sporulation protein YpeB N-terminal" evidence="3">
    <location>
        <begin position="30"/>
        <end position="165"/>
    </location>
</feature>
<dbReference type="InterPro" id="IPR048402">
    <property type="entry name" value="YpeB_N"/>
</dbReference>
<dbReference type="InterPro" id="IPR025711">
    <property type="entry name" value="PepSY"/>
</dbReference>
<feature type="domain" description="Sporulation protein YpeB PepSY1 and PepSY2" evidence="2">
    <location>
        <begin position="183"/>
        <end position="374"/>
    </location>
</feature>
<dbReference type="GO" id="GO:0009847">
    <property type="term" value="P:spore germination"/>
    <property type="evidence" value="ECO:0007669"/>
    <property type="project" value="InterPro"/>
</dbReference>
<dbReference type="Pfam" id="PF03413">
    <property type="entry name" value="PepSY"/>
    <property type="match status" value="1"/>
</dbReference>
<sequence length="449" mass="50796">MYKRIAAITLPFALVALVAAGVWGYQENQEKNAILIKAENQYQRAFHDLNFHMDQLQDELGKALAINSRKQLAPCLTNVWRLAYSAQNDVGQLPLSLMPFNKTESFLADIGSFSYHVAVRDLNEEPLTEKEYDTLKTLYERSNKLQRELQTVQKKVIHDNLRWMDVETALASEDKQTDNTIVDGLRSVDKKAEEYSEVDWGPGVNDTVARRKEHVQSIEGEPISAQKAKQVVSDFLGMKSSKGIDVTKSQDKDFPVYNVRVDRPGDNRQLNADVTVKGGHVVWMLDNREAKERKLSLKEGQERAEAFLKRRGYESLQTIGYDDYGNEASYTLVYQQDGVTVYPDLLSVKVALDDGDVTAFEASQYVANHKKRKLEKPKLTEKEALTHVNPNVKVEETGLSLIALENGDEVLCYEVLGTLGQSQYRIFINAQSGDEEKVEKLKNVNLDSI</sequence>
<dbReference type="OrthoDB" id="2372097at2"/>
<protein>
    <submittedName>
        <fullName evidence="4">Germination protein YpeB</fullName>
    </submittedName>
</protein>
<feature type="domain" description="PepSY" evidence="1">
    <location>
        <begin position="378"/>
        <end position="439"/>
    </location>
</feature>
<proteinExistence type="predicted"/>
<dbReference type="AlphaFoldDB" id="A0A1U9K9E3"/>
<evidence type="ECO:0000313" key="5">
    <source>
        <dbReference type="Proteomes" id="UP000188603"/>
    </source>
</evidence>
<evidence type="ECO:0000259" key="3">
    <source>
        <dbReference type="Pfam" id="PF20769"/>
    </source>
</evidence>